<protein>
    <submittedName>
        <fullName evidence="2">Uncharacterized protein</fullName>
    </submittedName>
</protein>
<dbReference type="GO" id="GO:0016491">
    <property type="term" value="F:oxidoreductase activity"/>
    <property type="evidence" value="ECO:0007669"/>
    <property type="project" value="UniProtKB-KW"/>
</dbReference>
<dbReference type="InterPro" id="IPR020904">
    <property type="entry name" value="Sc_DH/Rdtase_CS"/>
</dbReference>
<dbReference type="PROSITE" id="PS00061">
    <property type="entry name" value="ADH_SHORT"/>
    <property type="match status" value="1"/>
</dbReference>
<dbReference type="SUPFAM" id="SSF51735">
    <property type="entry name" value="NAD(P)-binding Rossmann-fold domains"/>
    <property type="match status" value="1"/>
</dbReference>
<dbReference type="EMBL" id="JAZGQO010000001">
    <property type="protein sequence ID" value="KAK6194773.1"/>
    <property type="molecule type" value="Genomic_DNA"/>
</dbReference>
<evidence type="ECO:0000256" key="1">
    <source>
        <dbReference type="ARBA" id="ARBA00023002"/>
    </source>
</evidence>
<dbReference type="PANTHER" id="PTHR43975:SF2">
    <property type="entry name" value="EG:BACR7A4.14 PROTEIN-RELATED"/>
    <property type="match status" value="1"/>
</dbReference>
<reference evidence="2 3" key="1">
    <citation type="submission" date="2024-01" db="EMBL/GenBank/DDBJ databases">
        <title>The genome of the rayed Mediterranean limpet Patella caerulea (Linnaeus, 1758).</title>
        <authorList>
            <person name="Anh-Thu Weber A."/>
            <person name="Halstead-Nussloch G."/>
        </authorList>
    </citation>
    <scope>NUCLEOTIDE SEQUENCE [LARGE SCALE GENOMIC DNA]</scope>
    <source>
        <strain evidence="2">AATW-2023a</strain>
        <tissue evidence="2">Whole specimen</tissue>
    </source>
</reference>
<evidence type="ECO:0000313" key="3">
    <source>
        <dbReference type="Proteomes" id="UP001347796"/>
    </source>
</evidence>
<dbReference type="AlphaFoldDB" id="A0AAN8Q6X2"/>
<dbReference type="PANTHER" id="PTHR43975">
    <property type="entry name" value="ZGC:101858"/>
    <property type="match status" value="1"/>
</dbReference>
<dbReference type="Gene3D" id="3.40.50.720">
    <property type="entry name" value="NAD(P)-binding Rossmann-like Domain"/>
    <property type="match status" value="1"/>
</dbReference>
<dbReference type="Pfam" id="PF13561">
    <property type="entry name" value="adh_short_C2"/>
    <property type="match status" value="1"/>
</dbReference>
<gene>
    <name evidence="2" type="ORF">SNE40_000334</name>
</gene>
<accession>A0AAN8Q6X2</accession>
<sequence>MADLGSVAGKVVLITGASSGIGEGTALYLARAKCRLSLTGRKLERLQEVSKKCQELGLPEKDIFIIAGDMEKDDDIKNIVDKTVEYFGKLDSLVNNAGGGTYVKTMDTSLAVFDNTMAVNVRAPFYLTQLAVPHLIKTQGSIINISSISGQRAFQGATAYCMSKAALDHFSRILAMELAKDKVRVNIVSPGVIITDFQKRAGMSDERYVTYLQEQERLQPLGGAGTPEQVAKIIKFLISDESGFVTGENIHADGGRHALAPQ</sequence>
<dbReference type="InterPro" id="IPR036291">
    <property type="entry name" value="NAD(P)-bd_dom_sf"/>
</dbReference>
<organism evidence="2 3">
    <name type="scientific">Patella caerulea</name>
    <name type="common">Rayed Mediterranean limpet</name>
    <dbReference type="NCBI Taxonomy" id="87958"/>
    <lineage>
        <taxon>Eukaryota</taxon>
        <taxon>Metazoa</taxon>
        <taxon>Spiralia</taxon>
        <taxon>Lophotrochozoa</taxon>
        <taxon>Mollusca</taxon>
        <taxon>Gastropoda</taxon>
        <taxon>Patellogastropoda</taxon>
        <taxon>Patelloidea</taxon>
        <taxon>Patellidae</taxon>
        <taxon>Patella</taxon>
    </lineage>
</organism>
<evidence type="ECO:0000313" key="2">
    <source>
        <dbReference type="EMBL" id="KAK6194773.1"/>
    </source>
</evidence>
<name>A0AAN8Q6X2_PATCE</name>
<keyword evidence="3" id="KW-1185">Reference proteome</keyword>
<dbReference type="InterPro" id="IPR002347">
    <property type="entry name" value="SDR_fam"/>
</dbReference>
<proteinExistence type="predicted"/>
<keyword evidence="1" id="KW-0560">Oxidoreductase</keyword>
<dbReference type="PRINTS" id="PR00080">
    <property type="entry name" value="SDRFAMILY"/>
</dbReference>
<comment type="caution">
    <text evidence="2">The sequence shown here is derived from an EMBL/GenBank/DDBJ whole genome shotgun (WGS) entry which is preliminary data.</text>
</comment>
<dbReference type="FunFam" id="3.40.50.720:FF:000084">
    <property type="entry name" value="Short-chain dehydrogenase reductase"/>
    <property type="match status" value="1"/>
</dbReference>
<dbReference type="Proteomes" id="UP001347796">
    <property type="component" value="Unassembled WGS sequence"/>
</dbReference>
<dbReference type="PRINTS" id="PR00081">
    <property type="entry name" value="GDHRDH"/>
</dbReference>